<feature type="domain" description="NTP pyrophosphohydrolase MazG-like" evidence="2">
    <location>
        <begin position="247"/>
        <end position="320"/>
    </location>
</feature>
<dbReference type="NCBIfam" id="NF007113">
    <property type="entry name" value="PRK09562.1"/>
    <property type="match status" value="1"/>
</dbReference>
<dbReference type="AlphaFoldDB" id="A0A926HPS2"/>
<dbReference type="InterPro" id="IPR014777">
    <property type="entry name" value="4pyrrole_Mease_sub1"/>
</dbReference>
<sequence>MGKIVIVGLGAGDRDSLTMGALDVLKTDKRIILHSGRLPVAAALITRGIGFETLDDLYRDSEDFDTLAENGALRVMEAVEDGDVVYGALGSGVYGDGVAERLLEVARRRDIPVGIVAGVDSLAGAGALAGCSGAYRVMNAMDVKDAILDGRETLFVRELDNPLLAGDVKVKLLETYPAGHRIAYGSGYQLRLIALEDLDRQKDLDHTAHIGVPKLSEGERQRYDFYDLVAIIAKLRAPGGCPWDREQTHESLKPCMIEECYEALDAIDRKDDMKLADELGDVLLQAVFHAEIGREREGFDIGDVTTAVCKKMIERHPHIFGSVTAETADAVLKNWEEIKKTSYGHRTHSEVIESVPKNLPALMYAYKVQKKAAQAGFDWQDVEGAFPKIEEELSEVAELLPEAAKHRNRLTEELGDLLFAVVNVFRKLKIEPELALDGAVAKFIRRFEAVEKAVLADGKAMEACSLEELDGYWDKIKEFEH</sequence>
<dbReference type="InterPro" id="IPR000878">
    <property type="entry name" value="4pyrrol_Mease"/>
</dbReference>
<dbReference type="NCBIfam" id="TIGR00444">
    <property type="entry name" value="mazG"/>
    <property type="match status" value="1"/>
</dbReference>
<dbReference type="GO" id="GO:0046047">
    <property type="term" value="P:TTP catabolic process"/>
    <property type="evidence" value="ECO:0007669"/>
    <property type="project" value="TreeGrafter"/>
</dbReference>
<dbReference type="Pfam" id="PF00590">
    <property type="entry name" value="TP_methylase"/>
    <property type="match status" value="1"/>
</dbReference>
<dbReference type="GO" id="GO:0046061">
    <property type="term" value="P:dATP catabolic process"/>
    <property type="evidence" value="ECO:0007669"/>
    <property type="project" value="TreeGrafter"/>
</dbReference>
<dbReference type="FunFam" id="1.10.287.1080:FF:000003">
    <property type="entry name" value="Nucleoside triphosphate pyrophosphohydrolase"/>
    <property type="match status" value="1"/>
</dbReference>
<organism evidence="3 4">
    <name type="scientific">Gehongia tenuis</name>
    <dbReference type="NCBI Taxonomy" id="2763655"/>
    <lineage>
        <taxon>Bacteria</taxon>
        <taxon>Bacillati</taxon>
        <taxon>Bacillota</taxon>
        <taxon>Clostridia</taxon>
        <taxon>Christensenellales</taxon>
        <taxon>Christensenellaceae</taxon>
        <taxon>Gehongia</taxon>
    </lineage>
</organism>
<dbReference type="RefSeq" id="WP_249316828.1">
    <property type="nucleotide sequence ID" value="NZ_JACRSR010000003.1"/>
</dbReference>
<dbReference type="InterPro" id="IPR035996">
    <property type="entry name" value="4pyrrol_Methylase_sf"/>
</dbReference>
<name>A0A926HPS2_9FIRM</name>
<dbReference type="Pfam" id="PF03819">
    <property type="entry name" value="MazG"/>
    <property type="match status" value="2"/>
</dbReference>
<dbReference type="GO" id="GO:0008168">
    <property type="term" value="F:methyltransferase activity"/>
    <property type="evidence" value="ECO:0007669"/>
    <property type="project" value="InterPro"/>
</dbReference>
<dbReference type="InterPro" id="IPR048015">
    <property type="entry name" value="NTP-PPase_MazG-like_N"/>
</dbReference>
<dbReference type="InterPro" id="IPR035013">
    <property type="entry name" value="YabN_N"/>
</dbReference>
<evidence type="ECO:0000259" key="2">
    <source>
        <dbReference type="Pfam" id="PF03819"/>
    </source>
</evidence>
<dbReference type="GO" id="GO:0006950">
    <property type="term" value="P:response to stress"/>
    <property type="evidence" value="ECO:0007669"/>
    <property type="project" value="UniProtKB-ARBA"/>
</dbReference>
<dbReference type="GO" id="GO:0046052">
    <property type="term" value="P:UTP catabolic process"/>
    <property type="evidence" value="ECO:0007669"/>
    <property type="project" value="TreeGrafter"/>
</dbReference>
<feature type="domain" description="NTP pyrophosphohydrolase MazG-like" evidence="2">
    <location>
        <begin position="384"/>
        <end position="448"/>
    </location>
</feature>
<evidence type="ECO:0000259" key="1">
    <source>
        <dbReference type="Pfam" id="PF00590"/>
    </source>
</evidence>
<protein>
    <submittedName>
        <fullName evidence="3">Nucleoside triphosphate pyrophosphohydrolase</fullName>
        <ecNumber evidence="3">3.6.1.9</ecNumber>
    </submittedName>
</protein>
<keyword evidence="3" id="KW-0378">Hydrolase</keyword>
<dbReference type="SUPFAM" id="SSF53790">
    <property type="entry name" value="Tetrapyrrole methylase"/>
    <property type="match status" value="1"/>
</dbReference>
<dbReference type="CDD" id="cd11528">
    <property type="entry name" value="NTP-PPase_MazG_Nterm"/>
    <property type="match status" value="1"/>
</dbReference>
<dbReference type="CDD" id="cd11529">
    <property type="entry name" value="NTP-PPase_MazG_Cterm"/>
    <property type="match status" value="1"/>
</dbReference>
<comment type="caution">
    <text evidence="3">The sequence shown here is derived from an EMBL/GenBank/DDBJ whole genome shotgun (WGS) entry which is preliminary data.</text>
</comment>
<keyword evidence="4" id="KW-1185">Reference proteome</keyword>
<dbReference type="GO" id="GO:0046076">
    <property type="term" value="P:dTTP catabolic process"/>
    <property type="evidence" value="ECO:0007669"/>
    <property type="project" value="TreeGrafter"/>
</dbReference>
<reference evidence="3" key="1">
    <citation type="submission" date="2020-08" db="EMBL/GenBank/DDBJ databases">
        <title>Genome public.</title>
        <authorList>
            <person name="Liu C."/>
            <person name="Sun Q."/>
        </authorList>
    </citation>
    <scope>NUCLEOTIDE SEQUENCE</scope>
    <source>
        <strain evidence="3">NSJ-53</strain>
    </source>
</reference>
<dbReference type="GO" id="GO:0046081">
    <property type="term" value="P:dUTP catabolic process"/>
    <property type="evidence" value="ECO:0007669"/>
    <property type="project" value="TreeGrafter"/>
</dbReference>
<accession>A0A926HPS2</accession>
<dbReference type="Proteomes" id="UP000623172">
    <property type="component" value="Unassembled WGS sequence"/>
</dbReference>
<dbReference type="InterPro" id="IPR011551">
    <property type="entry name" value="NTP_PyrPHydrolase_MazG"/>
</dbReference>
<proteinExistence type="predicted"/>
<dbReference type="GO" id="GO:0006203">
    <property type="term" value="P:dGTP catabolic process"/>
    <property type="evidence" value="ECO:0007669"/>
    <property type="project" value="TreeGrafter"/>
</dbReference>
<dbReference type="EMBL" id="JACRSR010000003">
    <property type="protein sequence ID" value="MBC8531964.1"/>
    <property type="molecule type" value="Genomic_DNA"/>
</dbReference>
<dbReference type="PANTHER" id="PTHR30522">
    <property type="entry name" value="NUCLEOSIDE TRIPHOSPHATE PYROPHOSPHOHYDROLASE"/>
    <property type="match status" value="1"/>
</dbReference>
<gene>
    <name evidence="3" type="primary">mazG</name>
    <name evidence="3" type="ORF">H8696_08910</name>
</gene>
<dbReference type="GO" id="GO:0047429">
    <property type="term" value="F:nucleoside triphosphate diphosphatase activity"/>
    <property type="evidence" value="ECO:0007669"/>
    <property type="project" value="UniProtKB-EC"/>
</dbReference>
<dbReference type="SUPFAM" id="SSF101386">
    <property type="entry name" value="all-alpha NTP pyrophosphatases"/>
    <property type="match status" value="2"/>
</dbReference>
<dbReference type="EC" id="3.6.1.9" evidence="3"/>
<dbReference type="InterPro" id="IPR048011">
    <property type="entry name" value="NTP-PPase_MazG-like_C"/>
</dbReference>
<dbReference type="CDD" id="cd11723">
    <property type="entry name" value="YabN_N_like"/>
    <property type="match status" value="1"/>
</dbReference>
<dbReference type="Gene3D" id="1.10.287.1080">
    <property type="entry name" value="MazG-like"/>
    <property type="match status" value="2"/>
</dbReference>
<evidence type="ECO:0000313" key="4">
    <source>
        <dbReference type="Proteomes" id="UP000623172"/>
    </source>
</evidence>
<dbReference type="PANTHER" id="PTHR30522:SF0">
    <property type="entry name" value="NUCLEOSIDE TRIPHOSPHATE PYROPHOSPHOHYDROLASE"/>
    <property type="match status" value="1"/>
</dbReference>
<dbReference type="InterPro" id="IPR004518">
    <property type="entry name" value="MazG-like_dom"/>
</dbReference>
<dbReference type="FunFam" id="1.10.287.1080:FF:000001">
    <property type="entry name" value="Nucleoside triphosphate pyrophosphohydrolase"/>
    <property type="match status" value="1"/>
</dbReference>
<dbReference type="Gene3D" id="3.40.1010.10">
    <property type="entry name" value="Cobalt-precorrin-4 Transmethylase, Domain 1"/>
    <property type="match status" value="1"/>
</dbReference>
<evidence type="ECO:0000313" key="3">
    <source>
        <dbReference type="EMBL" id="MBC8531964.1"/>
    </source>
</evidence>
<feature type="domain" description="Tetrapyrrole methylase" evidence="1">
    <location>
        <begin position="3"/>
        <end position="131"/>
    </location>
</feature>